<evidence type="ECO:0000256" key="4">
    <source>
        <dbReference type="ARBA" id="ARBA00022840"/>
    </source>
</evidence>
<dbReference type="PANTHER" id="PTHR11070:SF45">
    <property type="entry name" value="DNA 3'-5' HELICASE"/>
    <property type="match status" value="1"/>
</dbReference>
<proteinExistence type="predicted"/>
<gene>
    <name evidence="7" type="ORF">AC812_00725</name>
</gene>
<keyword evidence="1 5" id="KW-0547">Nucleotide-binding</keyword>
<dbReference type="InterPro" id="IPR027417">
    <property type="entry name" value="P-loop_NTPase"/>
</dbReference>
<keyword evidence="8" id="KW-1185">Reference proteome</keyword>
<evidence type="ECO:0000256" key="3">
    <source>
        <dbReference type="ARBA" id="ARBA00022806"/>
    </source>
</evidence>
<keyword evidence="2 5" id="KW-0378">Hydrolase</keyword>
<dbReference type="GO" id="GO:0016787">
    <property type="term" value="F:hydrolase activity"/>
    <property type="evidence" value="ECO:0007669"/>
    <property type="project" value="UniProtKB-UniRule"/>
</dbReference>
<dbReference type="GO" id="GO:0005524">
    <property type="term" value="F:ATP binding"/>
    <property type="evidence" value="ECO:0007669"/>
    <property type="project" value="UniProtKB-UniRule"/>
</dbReference>
<dbReference type="PANTHER" id="PTHR11070">
    <property type="entry name" value="UVRD / RECB / PCRA DNA HELICASE FAMILY MEMBER"/>
    <property type="match status" value="1"/>
</dbReference>
<dbReference type="RefSeq" id="WP_061913344.1">
    <property type="nucleotide sequence ID" value="NZ_DF967971.1"/>
</dbReference>
<evidence type="ECO:0000313" key="8">
    <source>
        <dbReference type="Proteomes" id="UP000050514"/>
    </source>
</evidence>
<sequence length="673" mass="77520">MAHILPQTPPRNLPPETLIVFRALKSLPDSYFIWHHLAPWQPDAPDFLVITRQAQAVLVKVSTAKRDQMSVAAQLRLIEDHSPPPGIIEETLLINFRRSLSLPENVPLGLLVIFPNLSQSQLNAGRPASSAAEVKWAGREILQSEGEAGWIQFFPQQSLSFGQIHTLRERFTPEIVVPTDLTVRQQAPRRLEASLTAFLLDYNQEIALKSDLELPDSDEALTRDFRVNIINGVAGSGKTLILLYRLRLLYHFYPDRRFLVLTHNRPLNHDLQNRFYRLEGKQPENIEWATFNRWCYQLWKTSHTPWIDPLPYGKRTALLEQVWQELLENSSIPRHLFISEVDWIKDQLPMSLEDYLHADRRGRGFALNSDQRRLVWQAFLRFQSLLENQRAVDWSEVPRRIWQWNQEGHLHLPQYDFIFVDEAQFFAPLWFDLIRKALRNRTAHLCLAADPTQGFLGRRTSWKSLGIEARGRTHHLVKSYRTTREILNFATLFYRLRCTDSPEEEILYPDLTQMPTGVVPQLLILDSSQDEISRVANEVAALLKQGIPRQHLLILHSDGAVVQRLISAINRKAGKDAAMDPKYTYPGNYVRVTTLNAGAGLESPIVFLCGLRELFEEEQSLRLSDEEREEIIRSNTRKVYMAATRAGQRLVLTYVGELPDALQQAITTRPPAS</sequence>
<evidence type="ECO:0000313" key="7">
    <source>
        <dbReference type="EMBL" id="KPL78619.1"/>
    </source>
</evidence>
<dbReference type="Pfam" id="PF00580">
    <property type="entry name" value="UvrD-helicase"/>
    <property type="match status" value="1"/>
</dbReference>
<dbReference type="OrthoDB" id="7066673at2"/>
<dbReference type="GO" id="GO:0003677">
    <property type="term" value="F:DNA binding"/>
    <property type="evidence" value="ECO:0007669"/>
    <property type="project" value="InterPro"/>
</dbReference>
<dbReference type="EMBL" id="LGHJ01000003">
    <property type="protein sequence ID" value="KPL78619.1"/>
    <property type="molecule type" value="Genomic_DNA"/>
</dbReference>
<feature type="binding site" evidence="5">
    <location>
        <begin position="232"/>
        <end position="239"/>
    </location>
    <ligand>
        <name>ATP</name>
        <dbReference type="ChEBI" id="CHEBI:30616"/>
    </ligand>
</feature>
<dbReference type="SUPFAM" id="SSF52540">
    <property type="entry name" value="P-loop containing nucleoside triphosphate hydrolases"/>
    <property type="match status" value="1"/>
</dbReference>
<evidence type="ECO:0000256" key="2">
    <source>
        <dbReference type="ARBA" id="ARBA00022801"/>
    </source>
</evidence>
<organism evidence="7 8">
    <name type="scientific">Bellilinea caldifistulae</name>
    <dbReference type="NCBI Taxonomy" id="360411"/>
    <lineage>
        <taxon>Bacteria</taxon>
        <taxon>Bacillati</taxon>
        <taxon>Chloroflexota</taxon>
        <taxon>Anaerolineae</taxon>
        <taxon>Anaerolineales</taxon>
        <taxon>Anaerolineaceae</taxon>
        <taxon>Bellilinea</taxon>
    </lineage>
</organism>
<dbReference type="Gene3D" id="3.40.50.300">
    <property type="entry name" value="P-loop containing nucleotide triphosphate hydrolases"/>
    <property type="match status" value="2"/>
</dbReference>
<dbReference type="PROSITE" id="PS51198">
    <property type="entry name" value="UVRD_HELICASE_ATP_BIND"/>
    <property type="match status" value="1"/>
</dbReference>
<evidence type="ECO:0000256" key="1">
    <source>
        <dbReference type="ARBA" id="ARBA00022741"/>
    </source>
</evidence>
<dbReference type="GO" id="GO:0000725">
    <property type="term" value="P:recombinational repair"/>
    <property type="evidence" value="ECO:0007669"/>
    <property type="project" value="TreeGrafter"/>
</dbReference>
<protein>
    <recommendedName>
        <fullName evidence="6">UvrD-like helicase ATP-binding domain-containing protein</fullName>
    </recommendedName>
</protein>
<reference evidence="7 8" key="1">
    <citation type="submission" date="2015-07" db="EMBL/GenBank/DDBJ databases">
        <title>Draft genome of Bellilinea caldifistulae DSM 17877.</title>
        <authorList>
            <person name="Hemp J."/>
            <person name="Ward L.M."/>
            <person name="Pace L.A."/>
            <person name="Fischer W.W."/>
        </authorList>
    </citation>
    <scope>NUCLEOTIDE SEQUENCE [LARGE SCALE GENOMIC DNA]</scope>
    <source>
        <strain evidence="7 8">GOMI-1</strain>
    </source>
</reference>
<dbReference type="InterPro" id="IPR000212">
    <property type="entry name" value="DNA_helicase_UvrD/REP"/>
</dbReference>
<accession>A0A0P6X6D7</accession>
<dbReference type="GO" id="GO:0005829">
    <property type="term" value="C:cytosol"/>
    <property type="evidence" value="ECO:0007669"/>
    <property type="project" value="TreeGrafter"/>
</dbReference>
<dbReference type="STRING" id="360411.AC812_00725"/>
<dbReference type="AlphaFoldDB" id="A0A0P6X6D7"/>
<feature type="domain" description="UvrD-like helicase ATP-binding" evidence="6">
    <location>
        <begin position="211"/>
        <end position="499"/>
    </location>
</feature>
<dbReference type="Proteomes" id="UP000050514">
    <property type="component" value="Unassembled WGS sequence"/>
</dbReference>
<dbReference type="GO" id="GO:0043138">
    <property type="term" value="F:3'-5' DNA helicase activity"/>
    <property type="evidence" value="ECO:0007669"/>
    <property type="project" value="TreeGrafter"/>
</dbReference>
<keyword evidence="4 5" id="KW-0067">ATP-binding</keyword>
<comment type="caution">
    <text evidence="7">The sequence shown here is derived from an EMBL/GenBank/DDBJ whole genome shotgun (WGS) entry which is preliminary data.</text>
</comment>
<keyword evidence="3 5" id="KW-0347">Helicase</keyword>
<name>A0A0P6X6D7_9CHLR</name>
<evidence type="ECO:0000256" key="5">
    <source>
        <dbReference type="PROSITE-ProRule" id="PRU00560"/>
    </source>
</evidence>
<evidence type="ECO:0000259" key="6">
    <source>
        <dbReference type="PROSITE" id="PS51198"/>
    </source>
</evidence>
<dbReference type="InterPro" id="IPR014016">
    <property type="entry name" value="UvrD-like_ATP-bd"/>
</dbReference>